<evidence type="ECO:0000256" key="2">
    <source>
        <dbReference type="SAM" id="MobiDB-lite"/>
    </source>
</evidence>
<evidence type="ECO:0000256" key="1">
    <source>
        <dbReference type="SAM" id="Coils"/>
    </source>
</evidence>
<feature type="compositionally biased region" description="Low complexity" evidence="2">
    <location>
        <begin position="271"/>
        <end position="280"/>
    </location>
</feature>
<feature type="coiled-coil region" evidence="1">
    <location>
        <begin position="4"/>
        <end position="80"/>
    </location>
</feature>
<evidence type="ECO:0000313" key="3">
    <source>
        <dbReference type="EMBL" id="KAK8898580.1"/>
    </source>
</evidence>
<comment type="caution">
    <text evidence="3">The sequence shown here is derived from an EMBL/GenBank/DDBJ whole genome shotgun (WGS) entry which is preliminary data.</text>
</comment>
<keyword evidence="4" id="KW-1185">Reference proteome</keyword>
<gene>
    <name evidence="3" type="ORF">M9Y10_000872</name>
</gene>
<feature type="compositionally biased region" description="Pro residues" evidence="2">
    <location>
        <begin position="259"/>
        <end position="270"/>
    </location>
</feature>
<keyword evidence="1" id="KW-0175">Coiled coil</keyword>
<sequence length="288" mass="33056">MSKNRKSSNEKQQLRAQIESIRGETRKLQEKYTFDSERLEQLNLHQEKVLACINEVNKQNKLLEQRINVAQNNKDLGKEEIELNHARIENLYQEKLTNAIKSRAKYTRMIREIKDKILSLHCVIEKDIQVYDQTIRSREIAISEASKKLKVLEDKEYKLFTNLLSKAKDPLDFMNNPLNGIDDFSFTQLDGAENGRNLFERLNEQAVLQRQIDTLVRVKNNLLKQVSDLQNRYEGKKLQSTLNTSDPESTSTPPLASSPTPPPASSPTPPSSNQTPPENTDPNPSDKE</sequence>
<feature type="region of interest" description="Disordered" evidence="2">
    <location>
        <begin position="237"/>
        <end position="288"/>
    </location>
</feature>
<reference evidence="3 4" key="1">
    <citation type="submission" date="2024-04" db="EMBL/GenBank/DDBJ databases">
        <title>Tritrichomonas musculus Genome.</title>
        <authorList>
            <person name="Alves-Ferreira E."/>
            <person name="Grigg M."/>
            <person name="Lorenzi H."/>
            <person name="Galac M."/>
        </authorList>
    </citation>
    <scope>NUCLEOTIDE SEQUENCE [LARGE SCALE GENOMIC DNA]</scope>
    <source>
        <strain evidence="3 4">EAF2021</strain>
    </source>
</reference>
<evidence type="ECO:0000313" key="4">
    <source>
        <dbReference type="Proteomes" id="UP001470230"/>
    </source>
</evidence>
<dbReference type="Proteomes" id="UP001470230">
    <property type="component" value="Unassembled WGS sequence"/>
</dbReference>
<evidence type="ECO:0008006" key="5">
    <source>
        <dbReference type="Google" id="ProtNLM"/>
    </source>
</evidence>
<protein>
    <recommendedName>
        <fullName evidence="5">DUF4200 domain-containing protein</fullName>
    </recommendedName>
</protein>
<organism evidence="3 4">
    <name type="scientific">Tritrichomonas musculus</name>
    <dbReference type="NCBI Taxonomy" id="1915356"/>
    <lineage>
        <taxon>Eukaryota</taxon>
        <taxon>Metamonada</taxon>
        <taxon>Parabasalia</taxon>
        <taxon>Tritrichomonadida</taxon>
        <taxon>Tritrichomonadidae</taxon>
        <taxon>Tritrichomonas</taxon>
    </lineage>
</organism>
<feature type="compositionally biased region" description="Low complexity" evidence="2">
    <location>
        <begin position="247"/>
        <end position="258"/>
    </location>
</feature>
<name>A0ABR2L8J6_9EUKA</name>
<accession>A0ABR2L8J6</accession>
<dbReference type="EMBL" id="JAPFFF010000001">
    <property type="protein sequence ID" value="KAK8898580.1"/>
    <property type="molecule type" value="Genomic_DNA"/>
</dbReference>
<proteinExistence type="predicted"/>